<evidence type="ECO:0008006" key="5">
    <source>
        <dbReference type="Google" id="ProtNLM"/>
    </source>
</evidence>
<evidence type="ECO:0000256" key="1">
    <source>
        <dbReference type="SAM" id="MobiDB-lite"/>
    </source>
</evidence>
<keyword evidence="2" id="KW-1133">Transmembrane helix</keyword>
<reference evidence="3" key="2">
    <citation type="submission" date="2021-04" db="EMBL/GenBank/DDBJ databases">
        <authorList>
            <person name="Gilroy R."/>
        </authorList>
    </citation>
    <scope>NUCLEOTIDE SEQUENCE</scope>
    <source>
        <strain evidence="3">CHK185-1770</strain>
    </source>
</reference>
<dbReference type="InterPro" id="IPR025945">
    <property type="entry name" value="DHHW"/>
</dbReference>
<feature type="transmembrane region" description="Helical" evidence="2">
    <location>
        <begin position="123"/>
        <end position="143"/>
    </location>
</feature>
<dbReference type="Pfam" id="PF14286">
    <property type="entry name" value="DHHW"/>
    <property type="match status" value="1"/>
</dbReference>
<feature type="compositionally biased region" description="Basic and acidic residues" evidence="1">
    <location>
        <begin position="78"/>
        <end position="103"/>
    </location>
</feature>
<proteinExistence type="predicted"/>
<protein>
    <recommendedName>
        <fullName evidence="5">DHHW protein</fullName>
    </recommendedName>
</protein>
<keyword evidence="2" id="KW-0472">Membrane</keyword>
<feature type="compositionally biased region" description="Low complexity" evidence="1">
    <location>
        <begin position="1"/>
        <end position="18"/>
    </location>
</feature>
<dbReference type="AlphaFoldDB" id="A0A9D2MVM0"/>
<feature type="compositionally biased region" description="Basic and acidic residues" evidence="1">
    <location>
        <begin position="19"/>
        <end position="39"/>
    </location>
</feature>
<evidence type="ECO:0000313" key="3">
    <source>
        <dbReference type="EMBL" id="HJB98049.1"/>
    </source>
</evidence>
<feature type="region of interest" description="Disordered" evidence="1">
    <location>
        <begin position="148"/>
        <end position="210"/>
    </location>
</feature>
<keyword evidence="2" id="KW-0812">Transmembrane</keyword>
<feature type="compositionally biased region" description="Polar residues" evidence="1">
    <location>
        <begin position="155"/>
        <end position="193"/>
    </location>
</feature>
<accession>A0A9D2MVM0</accession>
<reference evidence="3" key="1">
    <citation type="journal article" date="2021" name="PeerJ">
        <title>Extensive microbial diversity within the chicken gut microbiome revealed by metagenomics and culture.</title>
        <authorList>
            <person name="Gilroy R."/>
            <person name="Ravi A."/>
            <person name="Getino M."/>
            <person name="Pursley I."/>
            <person name="Horton D.L."/>
            <person name="Alikhan N.F."/>
            <person name="Baker D."/>
            <person name="Gharbi K."/>
            <person name="Hall N."/>
            <person name="Watson M."/>
            <person name="Adriaenssens E.M."/>
            <person name="Foster-Nyarko E."/>
            <person name="Jarju S."/>
            <person name="Secka A."/>
            <person name="Antonio M."/>
            <person name="Oren A."/>
            <person name="Chaudhuri R.R."/>
            <person name="La Ragione R."/>
            <person name="Hildebrand F."/>
            <person name="Pallen M.J."/>
        </authorList>
    </citation>
    <scope>NUCLEOTIDE SEQUENCE</scope>
    <source>
        <strain evidence="3">CHK185-1770</strain>
    </source>
</reference>
<comment type="caution">
    <text evidence="3">The sequence shown here is derived from an EMBL/GenBank/DDBJ whole genome shotgun (WGS) entry which is preliminary data.</text>
</comment>
<organism evidence="3 4">
    <name type="scientific">Candidatus Acutalibacter pullicola</name>
    <dbReference type="NCBI Taxonomy" id="2838417"/>
    <lineage>
        <taxon>Bacteria</taxon>
        <taxon>Bacillati</taxon>
        <taxon>Bacillota</taxon>
        <taxon>Clostridia</taxon>
        <taxon>Eubacteriales</taxon>
        <taxon>Acutalibacteraceae</taxon>
        <taxon>Acutalibacter</taxon>
    </lineage>
</organism>
<evidence type="ECO:0000313" key="4">
    <source>
        <dbReference type="Proteomes" id="UP000826793"/>
    </source>
</evidence>
<name>A0A9D2MVM0_9FIRM</name>
<gene>
    <name evidence="3" type="ORF">H9710_05645</name>
</gene>
<sequence>MANYTPRRAAGSSGSPRRAPADRSAEINRTRPSREEYSTRDTSYARYDRQERPSREPSYTRERSNRSSAYEDLEPLYESERPWRTASASRERVPASSRERQYSRDPQLSRSTRSRRRRGGPPVLPLVVLLLLVVAAVVIFFVARGCSAQPEDQDAPNSNSSAVSTAGGVTSQAPAGTGSDVSGETSQVSSQPAEESPTPAPQDEPSAAPETIGGLMIVGDTAYEYYNFNTDLANRYIEAVAGAGEKLNGTATVYDMVVPTSIDIDLPESYIENNSINTSPQRKAIEEYIYPSIQAMNSSVQTVSVYDTLKSHANEYLYFRTDHHWTQLGAYYAYEQFCKARGFEPVPLDQFERKDYAGYLGSFYTDSQSSSLASNPDTVEAYIPQANVTLNATQDDGTVLENWPLIANGDEYGETMKYLIYAAGDQPYEEIINNDMAEGPSCIVVKESFGNCFLPFLVNHYKTVYVVDYRYYDGTVSALAQEKGVDDVLLLNNVSMTRNEGLINSFSNIF</sequence>
<feature type="compositionally biased region" description="Basic and acidic residues" evidence="1">
    <location>
        <begin position="46"/>
        <end position="65"/>
    </location>
</feature>
<dbReference type="Proteomes" id="UP000826793">
    <property type="component" value="Unassembled WGS sequence"/>
</dbReference>
<dbReference type="EMBL" id="DWXG01000044">
    <property type="protein sequence ID" value="HJB98049.1"/>
    <property type="molecule type" value="Genomic_DNA"/>
</dbReference>
<feature type="region of interest" description="Disordered" evidence="1">
    <location>
        <begin position="1"/>
        <end position="120"/>
    </location>
</feature>
<evidence type="ECO:0000256" key="2">
    <source>
        <dbReference type="SAM" id="Phobius"/>
    </source>
</evidence>